<accession>X6MM57</accession>
<feature type="transmembrane region" description="Helical" evidence="1">
    <location>
        <begin position="172"/>
        <end position="194"/>
    </location>
</feature>
<reference evidence="2 3" key="1">
    <citation type="journal article" date="2013" name="Curr. Biol.">
        <title>The Genome of the Foraminiferan Reticulomyxa filosa.</title>
        <authorList>
            <person name="Glockner G."/>
            <person name="Hulsmann N."/>
            <person name="Schleicher M."/>
            <person name="Noegel A.A."/>
            <person name="Eichinger L."/>
            <person name="Gallinger C."/>
            <person name="Pawlowski J."/>
            <person name="Sierra R."/>
            <person name="Euteneuer U."/>
            <person name="Pillet L."/>
            <person name="Moustafa A."/>
            <person name="Platzer M."/>
            <person name="Groth M."/>
            <person name="Szafranski K."/>
            <person name="Schliwa M."/>
        </authorList>
    </citation>
    <scope>NUCLEOTIDE SEQUENCE [LARGE SCALE GENOMIC DNA]</scope>
</reference>
<feature type="transmembrane region" description="Helical" evidence="1">
    <location>
        <begin position="97"/>
        <end position="119"/>
    </location>
</feature>
<keyword evidence="1" id="KW-1133">Transmembrane helix</keyword>
<sequence>MRVYGLYWPEMIMGYVCGRIFECLSQKFEKLSKKLSDNCNAQDLCQYYKEYQTEIKEWEKRVHYWINILCLRLFFQAWFGASVLMSSSIRNFSLVELVFMYVCILCDFAFIGAILYPAITLQSQFNTFKQNVKQKLIDTMPSQYESSLGNVVNEVIALTRLNQLTVECPYQITLFGITLSHMVIFRIIGALIIAKFLSVINARDAL</sequence>
<dbReference type="AlphaFoldDB" id="X6MM57"/>
<evidence type="ECO:0000256" key="1">
    <source>
        <dbReference type="SAM" id="Phobius"/>
    </source>
</evidence>
<evidence type="ECO:0000313" key="3">
    <source>
        <dbReference type="Proteomes" id="UP000023152"/>
    </source>
</evidence>
<keyword evidence="3" id="KW-1185">Reference proteome</keyword>
<keyword evidence="1" id="KW-0812">Transmembrane</keyword>
<keyword evidence="1" id="KW-0472">Membrane</keyword>
<organism evidence="2 3">
    <name type="scientific">Reticulomyxa filosa</name>
    <dbReference type="NCBI Taxonomy" id="46433"/>
    <lineage>
        <taxon>Eukaryota</taxon>
        <taxon>Sar</taxon>
        <taxon>Rhizaria</taxon>
        <taxon>Retaria</taxon>
        <taxon>Foraminifera</taxon>
        <taxon>Monothalamids</taxon>
        <taxon>Reticulomyxidae</taxon>
        <taxon>Reticulomyxa</taxon>
    </lineage>
</organism>
<proteinExistence type="predicted"/>
<comment type="caution">
    <text evidence="2">The sequence shown here is derived from an EMBL/GenBank/DDBJ whole genome shotgun (WGS) entry which is preliminary data.</text>
</comment>
<dbReference type="EMBL" id="ASPP01019463">
    <property type="protein sequence ID" value="ETO15103.1"/>
    <property type="molecule type" value="Genomic_DNA"/>
</dbReference>
<name>X6MM57_RETFI</name>
<dbReference type="Proteomes" id="UP000023152">
    <property type="component" value="Unassembled WGS sequence"/>
</dbReference>
<protein>
    <submittedName>
        <fullName evidence="2">Uncharacterized protein</fullName>
    </submittedName>
</protein>
<evidence type="ECO:0000313" key="2">
    <source>
        <dbReference type="EMBL" id="ETO15103.1"/>
    </source>
</evidence>
<gene>
    <name evidence="2" type="ORF">RFI_22257</name>
</gene>
<feature type="transmembrane region" description="Helical" evidence="1">
    <location>
        <begin position="64"/>
        <end position="85"/>
    </location>
</feature>